<dbReference type="AlphaFoldDB" id="A0A4S8MEZ4"/>
<feature type="compositionally biased region" description="Basic and acidic residues" evidence="1">
    <location>
        <begin position="305"/>
        <end position="314"/>
    </location>
</feature>
<evidence type="ECO:0000313" key="3">
    <source>
        <dbReference type="EMBL" id="THV01195.1"/>
    </source>
</evidence>
<feature type="region of interest" description="Disordered" evidence="1">
    <location>
        <begin position="287"/>
        <end position="320"/>
    </location>
</feature>
<feature type="transmembrane region" description="Helical" evidence="2">
    <location>
        <begin position="61"/>
        <end position="86"/>
    </location>
</feature>
<keyword evidence="2" id="KW-0812">Transmembrane</keyword>
<feature type="transmembrane region" description="Helical" evidence="2">
    <location>
        <begin position="28"/>
        <end position="49"/>
    </location>
</feature>
<feature type="transmembrane region" description="Helical" evidence="2">
    <location>
        <begin position="147"/>
        <end position="168"/>
    </location>
</feature>
<keyword evidence="2" id="KW-1133">Transmembrane helix</keyword>
<keyword evidence="4" id="KW-1185">Reference proteome</keyword>
<accession>A0A4S8MEZ4</accession>
<dbReference type="Proteomes" id="UP000297245">
    <property type="component" value="Unassembled WGS sequence"/>
</dbReference>
<evidence type="ECO:0000256" key="1">
    <source>
        <dbReference type="SAM" id="MobiDB-lite"/>
    </source>
</evidence>
<dbReference type="EMBL" id="ML179093">
    <property type="protein sequence ID" value="THV01195.1"/>
    <property type="molecule type" value="Genomic_DNA"/>
</dbReference>
<organism evidence="3 4">
    <name type="scientific">Dendrothele bispora (strain CBS 962.96)</name>
    <dbReference type="NCBI Taxonomy" id="1314807"/>
    <lineage>
        <taxon>Eukaryota</taxon>
        <taxon>Fungi</taxon>
        <taxon>Dikarya</taxon>
        <taxon>Basidiomycota</taxon>
        <taxon>Agaricomycotina</taxon>
        <taxon>Agaricomycetes</taxon>
        <taxon>Agaricomycetidae</taxon>
        <taxon>Agaricales</taxon>
        <taxon>Agaricales incertae sedis</taxon>
        <taxon>Dendrothele</taxon>
    </lineage>
</organism>
<feature type="transmembrane region" description="Helical" evidence="2">
    <location>
        <begin position="114"/>
        <end position="135"/>
    </location>
</feature>
<gene>
    <name evidence="3" type="ORF">K435DRAFT_793542</name>
</gene>
<dbReference type="OrthoDB" id="2744793at2759"/>
<evidence type="ECO:0008006" key="5">
    <source>
        <dbReference type="Google" id="ProtNLM"/>
    </source>
</evidence>
<feature type="transmembrane region" description="Helical" evidence="2">
    <location>
        <begin position="180"/>
        <end position="200"/>
    </location>
</feature>
<evidence type="ECO:0000256" key="2">
    <source>
        <dbReference type="SAM" id="Phobius"/>
    </source>
</evidence>
<reference evidence="3 4" key="1">
    <citation type="journal article" date="2019" name="Nat. Ecol. Evol.">
        <title>Megaphylogeny resolves global patterns of mushroom evolution.</title>
        <authorList>
            <person name="Varga T."/>
            <person name="Krizsan K."/>
            <person name="Foldi C."/>
            <person name="Dima B."/>
            <person name="Sanchez-Garcia M."/>
            <person name="Sanchez-Ramirez S."/>
            <person name="Szollosi G.J."/>
            <person name="Szarkandi J.G."/>
            <person name="Papp V."/>
            <person name="Albert L."/>
            <person name="Andreopoulos W."/>
            <person name="Angelini C."/>
            <person name="Antonin V."/>
            <person name="Barry K.W."/>
            <person name="Bougher N.L."/>
            <person name="Buchanan P."/>
            <person name="Buyck B."/>
            <person name="Bense V."/>
            <person name="Catcheside P."/>
            <person name="Chovatia M."/>
            <person name="Cooper J."/>
            <person name="Damon W."/>
            <person name="Desjardin D."/>
            <person name="Finy P."/>
            <person name="Geml J."/>
            <person name="Haridas S."/>
            <person name="Hughes K."/>
            <person name="Justo A."/>
            <person name="Karasinski D."/>
            <person name="Kautmanova I."/>
            <person name="Kiss B."/>
            <person name="Kocsube S."/>
            <person name="Kotiranta H."/>
            <person name="LaButti K.M."/>
            <person name="Lechner B.E."/>
            <person name="Liimatainen K."/>
            <person name="Lipzen A."/>
            <person name="Lukacs Z."/>
            <person name="Mihaltcheva S."/>
            <person name="Morgado L.N."/>
            <person name="Niskanen T."/>
            <person name="Noordeloos M.E."/>
            <person name="Ohm R.A."/>
            <person name="Ortiz-Santana B."/>
            <person name="Ovrebo C."/>
            <person name="Racz N."/>
            <person name="Riley R."/>
            <person name="Savchenko A."/>
            <person name="Shiryaev A."/>
            <person name="Soop K."/>
            <person name="Spirin V."/>
            <person name="Szebenyi C."/>
            <person name="Tomsovsky M."/>
            <person name="Tulloss R.E."/>
            <person name="Uehling J."/>
            <person name="Grigoriev I.V."/>
            <person name="Vagvolgyi C."/>
            <person name="Papp T."/>
            <person name="Martin F.M."/>
            <person name="Miettinen O."/>
            <person name="Hibbett D.S."/>
            <person name="Nagy L.G."/>
        </authorList>
    </citation>
    <scope>NUCLEOTIDE SEQUENCE [LARGE SCALE GENOMIC DNA]</scope>
    <source>
        <strain evidence="3 4">CBS 962.96</strain>
    </source>
</reference>
<feature type="transmembrane region" description="Helical" evidence="2">
    <location>
        <begin position="259"/>
        <end position="281"/>
    </location>
</feature>
<keyword evidence="2" id="KW-0472">Membrane</keyword>
<name>A0A4S8MEZ4_DENBC</name>
<feature type="transmembrane region" description="Helical" evidence="2">
    <location>
        <begin position="226"/>
        <end position="247"/>
    </location>
</feature>
<feature type="compositionally biased region" description="Basic and acidic residues" evidence="1">
    <location>
        <begin position="287"/>
        <end position="297"/>
    </location>
</feature>
<proteinExistence type="predicted"/>
<protein>
    <recommendedName>
        <fullName evidence="5">Family A G protein-coupled receptor-like protein</fullName>
    </recommendedName>
</protein>
<evidence type="ECO:0000313" key="4">
    <source>
        <dbReference type="Proteomes" id="UP000297245"/>
    </source>
</evidence>
<sequence>MSLSQTQQSYPLSDSDLFVLKQWMFQTAIDYVLLGVHATLSIAVLYLSVASGASLSNAKIATAFLAIMMLFVSLSVIIINTEFLILQIAMSGFNPPHLAKTISLETKLDITPNILIRLNYAIGDIIVVWRAWVLFPQSPAVKTGLSICLIGSFVGAFVDAGLIAKRLMIDLSDLGKATDALILVVPLCFTNFIATVLIGYKAWCHRQDIQNNLELTHRPLSKVQKILKLLVESSILYLAIWIGYGVAQLSDSGIELASQIYATIMPEITAVYPLFVILVVARENAKPDNHKQPDLKLKSTGSRPVADDNSAKDGEVEEIN</sequence>